<evidence type="ECO:0000313" key="2">
    <source>
        <dbReference type="EMBL" id="CAD8781885.1"/>
    </source>
</evidence>
<dbReference type="AlphaFoldDB" id="A0A7S0YL60"/>
<reference evidence="2" key="1">
    <citation type="submission" date="2021-01" db="EMBL/GenBank/DDBJ databases">
        <authorList>
            <person name="Corre E."/>
            <person name="Pelletier E."/>
            <person name="Niang G."/>
            <person name="Scheremetjew M."/>
            <person name="Finn R."/>
            <person name="Kale V."/>
            <person name="Holt S."/>
            <person name="Cochrane G."/>
            <person name="Meng A."/>
            <person name="Brown T."/>
            <person name="Cohen L."/>
        </authorList>
    </citation>
    <scope>NUCLEOTIDE SEQUENCE</scope>
    <source>
        <strain evidence="2">CCMP443</strain>
    </source>
</reference>
<feature type="region of interest" description="Disordered" evidence="1">
    <location>
        <begin position="31"/>
        <end position="85"/>
    </location>
</feature>
<protein>
    <submittedName>
        <fullName evidence="2">Uncharacterized protein</fullName>
    </submittedName>
</protein>
<accession>A0A7S0YL60</accession>
<sequence>MLDAGQVGHPGMPTQTMLLGEAVALSQELRDVSPRNASHKGESMKDTHHSKAHSSKTAAIPSSVDMNLLPPRDPPHERHDVPLTWSDGVERRDVSLEGLHNEALHIDHQPHLDLNIMGRHHLPLHGPAAHRIGH</sequence>
<name>A0A7S0YL60_9CRYP</name>
<dbReference type="EMBL" id="HBFN01004329">
    <property type="protein sequence ID" value="CAD8781885.1"/>
    <property type="molecule type" value="Transcribed_RNA"/>
</dbReference>
<feature type="compositionally biased region" description="Basic and acidic residues" evidence="1">
    <location>
        <begin position="31"/>
        <end position="49"/>
    </location>
</feature>
<gene>
    <name evidence="2" type="ORF">HTEP1355_LOCUS2570</name>
</gene>
<proteinExistence type="predicted"/>
<organism evidence="2">
    <name type="scientific">Hemiselmis tepida</name>
    <dbReference type="NCBI Taxonomy" id="464990"/>
    <lineage>
        <taxon>Eukaryota</taxon>
        <taxon>Cryptophyceae</taxon>
        <taxon>Cryptomonadales</taxon>
        <taxon>Hemiselmidaceae</taxon>
        <taxon>Hemiselmis</taxon>
    </lineage>
</organism>
<evidence type="ECO:0000256" key="1">
    <source>
        <dbReference type="SAM" id="MobiDB-lite"/>
    </source>
</evidence>